<proteinExistence type="predicted"/>
<evidence type="ECO:0008006" key="3">
    <source>
        <dbReference type="Google" id="ProtNLM"/>
    </source>
</evidence>
<comment type="caution">
    <text evidence="1">The sequence shown here is derived from an EMBL/GenBank/DDBJ whole genome shotgun (WGS) entry which is preliminary data.</text>
</comment>
<gene>
    <name evidence="1" type="ORF">GCM10007315_31580</name>
</gene>
<dbReference type="Pfam" id="PF13704">
    <property type="entry name" value="Glyco_tranf_2_4"/>
    <property type="match status" value="1"/>
</dbReference>
<organism evidence="1 2">
    <name type="scientific">Neogemmobacter tilapiae</name>
    <dbReference type="NCBI Taxonomy" id="875041"/>
    <lineage>
        <taxon>Bacteria</taxon>
        <taxon>Pseudomonadati</taxon>
        <taxon>Pseudomonadota</taxon>
        <taxon>Alphaproteobacteria</taxon>
        <taxon>Rhodobacterales</taxon>
        <taxon>Paracoccaceae</taxon>
        <taxon>Neogemmobacter</taxon>
    </lineage>
</organism>
<dbReference type="Proteomes" id="UP000638981">
    <property type="component" value="Unassembled WGS sequence"/>
</dbReference>
<reference evidence="1" key="1">
    <citation type="journal article" date="2014" name="Int. J. Syst. Evol. Microbiol.">
        <title>Complete genome sequence of Corynebacterium casei LMG S-19264T (=DSM 44701T), isolated from a smear-ripened cheese.</title>
        <authorList>
            <consortium name="US DOE Joint Genome Institute (JGI-PGF)"/>
            <person name="Walter F."/>
            <person name="Albersmeier A."/>
            <person name="Kalinowski J."/>
            <person name="Ruckert C."/>
        </authorList>
    </citation>
    <scope>NUCLEOTIDE SEQUENCE</scope>
    <source>
        <strain evidence="1">KCTC 23310</strain>
    </source>
</reference>
<protein>
    <recommendedName>
        <fullName evidence="3">Glycosyltransferase family 2 protein</fullName>
    </recommendedName>
</protein>
<name>A0A918TVU0_9RHOB</name>
<dbReference type="EMBL" id="BMYJ01000011">
    <property type="protein sequence ID" value="GHC64751.1"/>
    <property type="molecule type" value="Genomic_DNA"/>
</dbReference>
<dbReference type="AlphaFoldDB" id="A0A918TVU0"/>
<keyword evidence="2" id="KW-1185">Reference proteome</keyword>
<reference evidence="1" key="2">
    <citation type="submission" date="2020-09" db="EMBL/GenBank/DDBJ databases">
        <authorList>
            <person name="Sun Q."/>
            <person name="Kim S."/>
        </authorList>
    </citation>
    <scope>NUCLEOTIDE SEQUENCE</scope>
    <source>
        <strain evidence="1">KCTC 23310</strain>
    </source>
</reference>
<evidence type="ECO:0000313" key="2">
    <source>
        <dbReference type="Proteomes" id="UP000638981"/>
    </source>
</evidence>
<sequence>MASWGTCTLLKNPMDEVLAYVAHHQEMGAERVYLFFDDPTDPAADVLEAAQGVVVTRCDESFWNGLSGKRPFRHTERQRQVLMKTYLGCGLDWLLHIDADEFLLSDLPVDELLDDVPAHLATVKAQPFEAMPGDTPKGDRIYRSVHFRGQITDPALIQQLFGPFAPALHRGMVSHRLGKSFFRTGVPDMVPSVHFAKIGDTTTEGQPFHPALRHLHFHGDDVEHWVATAHYKAKVGGVRFNEPYAKTLLALDEAGLRRFHRRVHSCDPAVVAMLTEKGLMLSIDIDLEAKVARLLQSLPNSSAKAAPTTRKSFFGALLARGRQAA</sequence>
<accession>A0A918TVU0</accession>
<evidence type="ECO:0000313" key="1">
    <source>
        <dbReference type="EMBL" id="GHC64751.1"/>
    </source>
</evidence>